<dbReference type="RefSeq" id="WP_036873161.1">
    <property type="nucleotide sequence ID" value="NZ_JRNN01000066.1"/>
</dbReference>
<evidence type="ECO:0000313" key="2">
    <source>
        <dbReference type="Proteomes" id="UP000029556"/>
    </source>
</evidence>
<dbReference type="AlphaFoldDB" id="A0A095ZIC8"/>
<dbReference type="Proteomes" id="UP000029556">
    <property type="component" value="Unassembled WGS sequence"/>
</dbReference>
<dbReference type="GO" id="GO:0047355">
    <property type="term" value="F:CDP-glycerol glycerophosphotransferase activity"/>
    <property type="evidence" value="ECO:0007669"/>
    <property type="project" value="InterPro"/>
</dbReference>
<dbReference type="Gene3D" id="3.40.50.12580">
    <property type="match status" value="1"/>
</dbReference>
<dbReference type="InterPro" id="IPR051612">
    <property type="entry name" value="Teichoic_Acid_Biosynth"/>
</dbReference>
<dbReference type="Pfam" id="PF04464">
    <property type="entry name" value="Glyphos_transf"/>
    <property type="match status" value="1"/>
</dbReference>
<organism evidence="1 2">
    <name type="scientific">Hoylesella buccalis DNF00853</name>
    <dbReference type="NCBI Taxonomy" id="1401074"/>
    <lineage>
        <taxon>Bacteria</taxon>
        <taxon>Pseudomonadati</taxon>
        <taxon>Bacteroidota</taxon>
        <taxon>Bacteroidia</taxon>
        <taxon>Bacteroidales</taxon>
        <taxon>Prevotellaceae</taxon>
        <taxon>Hoylesella</taxon>
    </lineage>
</organism>
<accession>A0A095ZIC8</accession>
<dbReference type="InterPro" id="IPR043148">
    <property type="entry name" value="TagF_C"/>
</dbReference>
<reference evidence="1 2" key="1">
    <citation type="submission" date="2014-07" db="EMBL/GenBank/DDBJ databases">
        <authorList>
            <person name="McCorrison J."/>
            <person name="Sanka R."/>
            <person name="Torralba M."/>
            <person name="Gillis M."/>
            <person name="Haft D.H."/>
            <person name="Methe B."/>
            <person name="Sutton G."/>
            <person name="Nelson K.E."/>
        </authorList>
    </citation>
    <scope>NUCLEOTIDE SEQUENCE [LARGE SCALE GENOMIC DNA]</scope>
    <source>
        <strain evidence="1 2">DNF00853</strain>
    </source>
</reference>
<dbReference type="OrthoDB" id="1522454at2"/>
<dbReference type="PANTHER" id="PTHR37316">
    <property type="entry name" value="TEICHOIC ACID GLYCEROL-PHOSPHATE PRIMASE"/>
    <property type="match status" value="1"/>
</dbReference>
<gene>
    <name evidence="1" type="ORF">HMPREF2137_06905</name>
</gene>
<dbReference type="SUPFAM" id="SSF53756">
    <property type="entry name" value="UDP-Glycosyltransferase/glycogen phosphorylase"/>
    <property type="match status" value="1"/>
</dbReference>
<protein>
    <submittedName>
        <fullName evidence="1">CDP-glycerol glycerophosphotransferase</fullName>
    </submittedName>
</protein>
<dbReference type="InterPro" id="IPR007554">
    <property type="entry name" value="Glycerophosphate_synth"/>
</dbReference>
<name>A0A095ZIC8_9BACT</name>
<evidence type="ECO:0000313" key="1">
    <source>
        <dbReference type="EMBL" id="KGF34515.1"/>
    </source>
</evidence>
<dbReference type="PANTHER" id="PTHR37316:SF3">
    <property type="entry name" value="TEICHOIC ACID GLYCEROL-PHOSPHATE TRANSFERASE"/>
    <property type="match status" value="1"/>
</dbReference>
<sequence>MRIVLFCENKYAIDILAPIQEEARRQGGRHDVLWYVHRKRIPHFKLDDSVNWTSSMQQVYDFSPEAIFVPGNIVPYYLPGVKIQVFHGYAAEKKDHWVIRRYFDTYFTQGPFFTSHFKALARKYGDFEVVETGWPKQDWIKRNLHTYDDKREAMLKAHGKSRIVLYAPTFSPKLTSLPYLKEQLGRLARERDALVVMKFHPLTRQEWVDEYRVWAQDQEHVVFIDSGENITPYQLMADVLISDTSSAVYEFLLLSRPVITLNTLSKEIYWENIEEPEELLPCYDKVLTDETSMAKMRWVAEHYDPWLDGQVCRRMLDAAQDYINRHGVPTERKLNLWRKYTSIKTFGRVRRR</sequence>
<proteinExistence type="predicted"/>
<keyword evidence="1" id="KW-0808">Transferase</keyword>
<comment type="caution">
    <text evidence="1">The sequence shown here is derived from an EMBL/GenBank/DDBJ whole genome shotgun (WGS) entry which is preliminary data.</text>
</comment>
<dbReference type="GO" id="GO:0016020">
    <property type="term" value="C:membrane"/>
    <property type="evidence" value="ECO:0007669"/>
    <property type="project" value="InterPro"/>
</dbReference>
<dbReference type="EMBL" id="JRNN01000066">
    <property type="protein sequence ID" value="KGF34515.1"/>
    <property type="molecule type" value="Genomic_DNA"/>
</dbReference>